<dbReference type="EMBL" id="KV426187">
    <property type="protein sequence ID" value="KZV85495.1"/>
    <property type="molecule type" value="Genomic_DNA"/>
</dbReference>
<dbReference type="Proteomes" id="UP000077266">
    <property type="component" value="Unassembled WGS sequence"/>
</dbReference>
<dbReference type="OrthoDB" id="3017409at2759"/>
<dbReference type="EMBL" id="KV426130">
    <property type="protein sequence ID" value="KZV87303.1"/>
    <property type="molecule type" value="Genomic_DNA"/>
</dbReference>
<evidence type="ECO:0000313" key="1">
    <source>
        <dbReference type="EMBL" id="KZV85495.1"/>
    </source>
</evidence>
<gene>
    <name evidence="2" type="ORF">EXIGLDRAFT_204979</name>
    <name evidence="1" type="ORF">EXIGLDRAFT_775547</name>
</gene>
<organism evidence="1 3">
    <name type="scientific">Exidia glandulosa HHB12029</name>
    <dbReference type="NCBI Taxonomy" id="1314781"/>
    <lineage>
        <taxon>Eukaryota</taxon>
        <taxon>Fungi</taxon>
        <taxon>Dikarya</taxon>
        <taxon>Basidiomycota</taxon>
        <taxon>Agaricomycotina</taxon>
        <taxon>Agaricomycetes</taxon>
        <taxon>Auriculariales</taxon>
        <taxon>Exidiaceae</taxon>
        <taxon>Exidia</taxon>
    </lineage>
</organism>
<dbReference type="AlphaFoldDB" id="A0A165DW24"/>
<keyword evidence="3" id="KW-1185">Reference proteome</keyword>
<evidence type="ECO:0000313" key="2">
    <source>
        <dbReference type="EMBL" id="KZV87303.1"/>
    </source>
</evidence>
<protein>
    <submittedName>
        <fullName evidence="1">Uncharacterized protein</fullName>
    </submittedName>
</protein>
<proteinExistence type="predicted"/>
<accession>A0A165DW24</accession>
<name>A0A165DW24_EXIGL</name>
<evidence type="ECO:0000313" key="3">
    <source>
        <dbReference type="Proteomes" id="UP000077266"/>
    </source>
</evidence>
<reference evidence="1 3" key="1">
    <citation type="journal article" date="2016" name="Mol. Biol. Evol.">
        <title>Comparative Genomics of Early-Diverging Mushroom-Forming Fungi Provides Insights into the Origins of Lignocellulose Decay Capabilities.</title>
        <authorList>
            <person name="Nagy L.G."/>
            <person name="Riley R."/>
            <person name="Tritt A."/>
            <person name="Adam C."/>
            <person name="Daum C."/>
            <person name="Floudas D."/>
            <person name="Sun H."/>
            <person name="Yadav J.S."/>
            <person name="Pangilinan J."/>
            <person name="Larsson K.H."/>
            <person name="Matsuura K."/>
            <person name="Barry K."/>
            <person name="Labutti K."/>
            <person name="Kuo R."/>
            <person name="Ohm R.A."/>
            <person name="Bhattacharya S.S."/>
            <person name="Shirouzu T."/>
            <person name="Yoshinaga Y."/>
            <person name="Martin F.M."/>
            <person name="Grigoriev I.V."/>
            <person name="Hibbett D.S."/>
        </authorList>
    </citation>
    <scope>NUCLEOTIDE SEQUENCE [LARGE SCALE GENOMIC DNA]</scope>
    <source>
        <strain evidence="1 3">HHB12029</strain>
    </source>
</reference>
<sequence>MDAQSVPPLRISTTASNPVSLATASAALDAFVADYEARTQGESAVSVQLRKVRAALHTEAEANAKKQ</sequence>